<evidence type="ECO:0000256" key="9">
    <source>
        <dbReference type="ARBA" id="ARBA00022679"/>
    </source>
</evidence>
<evidence type="ECO:0000256" key="8">
    <source>
        <dbReference type="ARBA" id="ARBA00022553"/>
    </source>
</evidence>
<dbReference type="GO" id="GO:0005524">
    <property type="term" value="F:ATP binding"/>
    <property type="evidence" value="ECO:0007669"/>
    <property type="project" value="UniProtKB-KW"/>
</dbReference>
<dbReference type="InterPro" id="IPR005467">
    <property type="entry name" value="His_kinase_dom"/>
</dbReference>
<dbReference type="PANTHER" id="PTHR24421:SF10">
    <property type="entry name" value="NITRATE_NITRITE SENSOR PROTEIN NARQ"/>
    <property type="match status" value="1"/>
</dbReference>
<dbReference type="GO" id="GO:0046872">
    <property type="term" value="F:metal ion binding"/>
    <property type="evidence" value="ECO:0007669"/>
    <property type="project" value="UniProtKB-KW"/>
</dbReference>
<dbReference type="InterPro" id="IPR011712">
    <property type="entry name" value="Sig_transdc_His_kin_sub3_dim/P"/>
</dbReference>
<evidence type="ECO:0000256" key="6">
    <source>
        <dbReference type="ARBA" id="ARBA00022485"/>
    </source>
</evidence>
<dbReference type="Gene3D" id="1.20.5.1930">
    <property type="match status" value="1"/>
</dbReference>
<keyword evidence="9" id="KW-0808">Transferase</keyword>
<accession>A0A7X0SS46</accession>
<dbReference type="GO" id="GO:0005737">
    <property type="term" value="C:cytoplasm"/>
    <property type="evidence" value="ECO:0007669"/>
    <property type="project" value="UniProtKB-SubCell"/>
</dbReference>
<evidence type="ECO:0000256" key="2">
    <source>
        <dbReference type="ARBA" id="ARBA00001966"/>
    </source>
</evidence>
<dbReference type="InterPro" id="IPR050482">
    <property type="entry name" value="Sensor_HK_TwoCompSys"/>
</dbReference>
<dbReference type="GO" id="GO:0000155">
    <property type="term" value="F:phosphorelay sensor kinase activity"/>
    <property type="evidence" value="ECO:0007669"/>
    <property type="project" value="InterPro"/>
</dbReference>
<evidence type="ECO:0000256" key="10">
    <source>
        <dbReference type="ARBA" id="ARBA00022723"/>
    </source>
</evidence>
<evidence type="ECO:0000256" key="15">
    <source>
        <dbReference type="ARBA" id="ARBA00023012"/>
    </source>
</evidence>
<evidence type="ECO:0000256" key="13">
    <source>
        <dbReference type="ARBA" id="ARBA00022840"/>
    </source>
</evidence>
<comment type="catalytic activity">
    <reaction evidence="1">
        <text>ATP + protein L-histidine = ADP + protein N-phospho-L-histidine.</text>
        <dbReference type="EC" id="2.7.13.3"/>
    </reaction>
</comment>
<comment type="subcellular location">
    <subcellularLocation>
        <location evidence="3">Cytoplasm</location>
    </subcellularLocation>
</comment>
<dbReference type="Proteomes" id="UP000564644">
    <property type="component" value="Unassembled WGS sequence"/>
</dbReference>
<dbReference type="Pfam" id="PF02518">
    <property type="entry name" value="HATPase_c"/>
    <property type="match status" value="1"/>
</dbReference>
<comment type="cofactor">
    <cofactor evidence="2">
        <name>[4Fe-4S] cluster</name>
        <dbReference type="ChEBI" id="CHEBI:49883"/>
    </cofactor>
</comment>
<evidence type="ECO:0000256" key="12">
    <source>
        <dbReference type="ARBA" id="ARBA00022777"/>
    </source>
</evidence>
<name>A0A7X0SS46_9BACL</name>
<keyword evidence="6" id="KW-0004">4Fe-4S</keyword>
<keyword evidence="7" id="KW-0963">Cytoplasm</keyword>
<dbReference type="GO" id="GO:0016020">
    <property type="term" value="C:membrane"/>
    <property type="evidence" value="ECO:0007669"/>
    <property type="project" value="InterPro"/>
</dbReference>
<evidence type="ECO:0000256" key="17">
    <source>
        <dbReference type="ARBA" id="ARBA00024827"/>
    </source>
</evidence>
<dbReference type="PANTHER" id="PTHR24421">
    <property type="entry name" value="NITRATE/NITRITE SENSOR PROTEIN NARX-RELATED"/>
    <property type="match status" value="1"/>
</dbReference>
<dbReference type="AlphaFoldDB" id="A0A7X0SS46"/>
<keyword evidence="11" id="KW-0547">Nucleotide-binding</keyword>
<gene>
    <name evidence="20" type="ORF">H7C18_29760</name>
</gene>
<evidence type="ECO:0000256" key="1">
    <source>
        <dbReference type="ARBA" id="ARBA00000085"/>
    </source>
</evidence>
<evidence type="ECO:0000259" key="19">
    <source>
        <dbReference type="PROSITE" id="PS50109"/>
    </source>
</evidence>
<evidence type="ECO:0000256" key="7">
    <source>
        <dbReference type="ARBA" id="ARBA00022490"/>
    </source>
</evidence>
<comment type="caution">
    <text evidence="20">The sequence shown here is derived from an EMBL/GenBank/DDBJ whole genome shotgun (WGS) entry which is preliminary data.</text>
</comment>
<evidence type="ECO:0000256" key="14">
    <source>
        <dbReference type="ARBA" id="ARBA00023004"/>
    </source>
</evidence>
<evidence type="ECO:0000313" key="20">
    <source>
        <dbReference type="EMBL" id="MBB6735106.1"/>
    </source>
</evidence>
<evidence type="ECO:0000313" key="21">
    <source>
        <dbReference type="Proteomes" id="UP000564644"/>
    </source>
</evidence>
<reference evidence="20 21" key="1">
    <citation type="submission" date="2020-08" db="EMBL/GenBank/DDBJ databases">
        <title>Cohnella phylogeny.</title>
        <authorList>
            <person name="Dunlap C."/>
        </authorList>
    </citation>
    <scope>NUCLEOTIDE SEQUENCE [LARGE SCALE GENOMIC DNA]</scope>
    <source>
        <strain evidence="20 21">CBP 2801</strain>
    </source>
</reference>
<evidence type="ECO:0000256" key="16">
    <source>
        <dbReference type="ARBA" id="ARBA00023014"/>
    </source>
</evidence>
<dbReference type="Pfam" id="PF07730">
    <property type="entry name" value="HisKA_3"/>
    <property type="match status" value="1"/>
</dbReference>
<sequence>MAMQSGLEPYVLFEERHRIAEELHDRIGPHLFGIACAVHSAQQDVDCMTDEQLREQLRAIQESAIAASRELRAAIYGLSLSEKGGLSWIGSVESLLATQARLNGVRIRFRAPDSDRRLSVHHQKALYRIISEAVGNAIRHGACTIVEVKLTMRRSAVTLRISDNGTGFDERTGQPRPKNSGFGLGNMKALASSLGGNLQIDSSIGEGTRIVVRLPLDEAHDGTGPN</sequence>
<evidence type="ECO:0000256" key="3">
    <source>
        <dbReference type="ARBA" id="ARBA00004496"/>
    </source>
</evidence>
<dbReference type="InterPro" id="IPR036890">
    <property type="entry name" value="HATPase_C_sf"/>
</dbReference>
<dbReference type="InterPro" id="IPR004358">
    <property type="entry name" value="Sig_transdc_His_kin-like_C"/>
</dbReference>
<protein>
    <recommendedName>
        <fullName evidence="5">Oxygen sensor histidine kinase NreB</fullName>
        <ecNumber evidence="4">2.7.13.3</ecNumber>
    </recommendedName>
    <alternativeName>
        <fullName evidence="18">Nitrogen regulation protein B</fullName>
    </alternativeName>
</protein>
<dbReference type="SUPFAM" id="SSF55874">
    <property type="entry name" value="ATPase domain of HSP90 chaperone/DNA topoisomerase II/histidine kinase"/>
    <property type="match status" value="1"/>
</dbReference>
<dbReference type="CDD" id="cd16917">
    <property type="entry name" value="HATPase_UhpB-NarQ-NarX-like"/>
    <property type="match status" value="1"/>
</dbReference>
<feature type="domain" description="Histidine kinase" evidence="19">
    <location>
        <begin position="89"/>
        <end position="218"/>
    </location>
</feature>
<keyword evidence="14" id="KW-0408">Iron</keyword>
<evidence type="ECO:0000256" key="11">
    <source>
        <dbReference type="ARBA" id="ARBA00022741"/>
    </source>
</evidence>
<evidence type="ECO:0000256" key="18">
    <source>
        <dbReference type="ARBA" id="ARBA00030800"/>
    </source>
</evidence>
<proteinExistence type="predicted"/>
<dbReference type="EC" id="2.7.13.3" evidence="4"/>
<keyword evidence="21" id="KW-1185">Reference proteome</keyword>
<dbReference type="PRINTS" id="PR00344">
    <property type="entry name" value="BCTRLSENSOR"/>
</dbReference>
<keyword evidence="13" id="KW-0067">ATP-binding</keyword>
<dbReference type="Gene3D" id="3.30.565.10">
    <property type="entry name" value="Histidine kinase-like ATPase, C-terminal domain"/>
    <property type="match status" value="1"/>
</dbReference>
<dbReference type="PROSITE" id="PS50109">
    <property type="entry name" value="HIS_KIN"/>
    <property type="match status" value="1"/>
</dbReference>
<comment type="function">
    <text evidence="17">Member of the two-component regulatory system NreB/NreC involved in the control of dissimilatory nitrate/nitrite reduction in response to oxygen. NreB functions as a direct oxygen sensor histidine kinase which is autophosphorylated, in the absence of oxygen, probably at the conserved histidine residue, and transfers its phosphate group probably to a conserved aspartate residue of NreC. NreB/NreC activates the expression of the nitrate (narGHJI) and nitrite (nir) reductase operons, as well as the putative nitrate transporter gene narT.</text>
</comment>
<keyword evidence="10" id="KW-0479">Metal-binding</keyword>
<keyword evidence="8" id="KW-0597">Phosphoprotein</keyword>
<keyword evidence="16" id="KW-0411">Iron-sulfur</keyword>
<dbReference type="InterPro" id="IPR003594">
    <property type="entry name" value="HATPase_dom"/>
</dbReference>
<dbReference type="EMBL" id="JACJVO010000042">
    <property type="protein sequence ID" value="MBB6735106.1"/>
    <property type="molecule type" value="Genomic_DNA"/>
</dbReference>
<evidence type="ECO:0000256" key="5">
    <source>
        <dbReference type="ARBA" id="ARBA00017322"/>
    </source>
</evidence>
<keyword evidence="15" id="KW-0902">Two-component regulatory system</keyword>
<dbReference type="SMART" id="SM00387">
    <property type="entry name" value="HATPase_c"/>
    <property type="match status" value="1"/>
</dbReference>
<evidence type="ECO:0000256" key="4">
    <source>
        <dbReference type="ARBA" id="ARBA00012438"/>
    </source>
</evidence>
<keyword evidence="12 20" id="KW-0418">Kinase</keyword>
<organism evidence="20 21">
    <name type="scientific">Cohnella zeiphila</name>
    <dbReference type="NCBI Taxonomy" id="2761120"/>
    <lineage>
        <taxon>Bacteria</taxon>
        <taxon>Bacillati</taxon>
        <taxon>Bacillota</taxon>
        <taxon>Bacilli</taxon>
        <taxon>Bacillales</taxon>
        <taxon>Paenibacillaceae</taxon>
        <taxon>Cohnella</taxon>
    </lineage>
</organism>
<dbReference type="GO" id="GO:0051539">
    <property type="term" value="F:4 iron, 4 sulfur cluster binding"/>
    <property type="evidence" value="ECO:0007669"/>
    <property type="project" value="UniProtKB-KW"/>
</dbReference>
<dbReference type="GO" id="GO:0046983">
    <property type="term" value="F:protein dimerization activity"/>
    <property type="evidence" value="ECO:0007669"/>
    <property type="project" value="InterPro"/>
</dbReference>